<dbReference type="Gene3D" id="1.10.472.80">
    <property type="entry name" value="Ypt/Rab-GAP domain of gyp1p, domain 3"/>
    <property type="match status" value="1"/>
</dbReference>
<feature type="coiled-coil region" evidence="2">
    <location>
        <begin position="676"/>
        <end position="703"/>
    </location>
</feature>
<evidence type="ECO:0000259" key="4">
    <source>
        <dbReference type="PROSITE" id="PS50086"/>
    </source>
</evidence>
<dbReference type="PANTHER" id="PTHR36205">
    <property type="entry name" value="CHROMOSOME 19, WHOLE GENOME SHOTGUN SEQUENCE"/>
    <property type="match status" value="1"/>
</dbReference>
<feature type="coiled-coil region" evidence="2">
    <location>
        <begin position="579"/>
        <end position="631"/>
    </location>
</feature>
<feature type="region of interest" description="Disordered" evidence="3">
    <location>
        <begin position="499"/>
        <end position="572"/>
    </location>
</feature>
<dbReference type="EMBL" id="JAPZBQ010000002">
    <property type="protein sequence ID" value="KAJ5344457.1"/>
    <property type="molecule type" value="Genomic_DNA"/>
</dbReference>
<feature type="compositionally biased region" description="Polar residues" evidence="3">
    <location>
        <begin position="758"/>
        <end position="771"/>
    </location>
</feature>
<dbReference type="FunFam" id="1.10.472.80:FF:000027">
    <property type="entry name" value="GTPase activating protein (Evi5)"/>
    <property type="match status" value="1"/>
</dbReference>
<sequence>MEAEPTSPSVPHALNHDSMVTVALSDKQSNSEHTQPDWCTLNIPPTPVEMTHLEQENEESFGPVPLQDAARTTPTPEDDMPTPGANGERQQSEMFDTEVDWENLDKTEEQEPRGEGSDESTALLLARLEQENNALATNPKSRIPDVPHGKIHQRQSRSESLHQIKRLIKDPARAELRYSQLPPPPMTELEFWAALVADYHQTAQRLPTLTSNKIQGGVVWPSLAGARDPNLLNEFQRLQGESSPYDGLIGKDIGRSFPNVEMFRDPNGEGQQMLARVLRCFSLYDTKIGYCQGLGFVVGPLLMHMTDAEAFCVLVRLMDHYNLRTCYLPDLSGLHLHVYQFQNLLARHRPALFEHLESLHVEPVYVSQWFLSFFAVACPLPMLLRIYDVIFLEGACETLMRVALSLMQRNEKRILACTEFEDVMQLLLSRSLWDTYAFNADDLVNDFVSLTSLVTNESLQTLEASYNQSTGCSAGVSASQMQATASGFLGRLWAGSSNSHNSVKSLNPNTSPPRTNSTIRRSTSKQSLTSTLNSIETASDASTAATDLSGATASVDGQKSRVKSTMSSHHKDRDLHTQIEDLLMALSDLQRQQADLTREIQQEREEREEDHALAKEMLNQLREQSNSTESEELVAKATARFESAKPRRISITQTKLQLNDDVTRWKQMHEVEAGRCLNLSRRIDDFEQENSSLKEQLREARGRIQDGYRDRQRLERMNRELRTLKTPDSYTPPDTAPSSAVDEAQSPTSGLRELKLARNNSTKTKSPTYNKRTSSLGLQTVLSTENNKPAADEALLMELVNAKTAEAVAKQELEEVKGKLDSLRKMISAPQGAKVDNRHSLLGLSSSRINLANQSPPEAPKTLGTPPTNGGGFFSGWGRRAATSEMHIFVALRRLLELPKLRFAAAALFLVAFLVIPYTREQALAIVPLKEKPSPTGIPVDPFPRHYAAEYSHDVQVVNDPYPDYEGEQWMSTSKSSYQACVGPHGRPLSRNDEDLMMSGYPRNTSSTISKPPNFEKVLTIDPDFPIPIFGSYESWNLNQTLCADRYSRYGAYGLLQGDENNRIHAWNGTFGSYQAAEIDWEMVNWSNLQEDCLQRNRMRYRTTESSGRKAVALFKSLDSDSYDSPKPVNSTKSLIQPRTAVILRSWLGMKYTDNDLYHIRSMVMELSLYSGGEYEVILLIDCQEEELPADDDLQAWKLFKKEHLPQELWGLAMFFNTSTLKDWYPEIDVHVAILQYFQPTQVFARLHPEYDYVWQFEMDSRYTGHMYDLVHRATEFAKRQPRKYLWERNSHFYIPDVHGSWEDFVHKVDQEMPGHDSIWGPNPAEGIDIEGTASNPPVAHPEDEPGTWGVGEEADLITWLPHFNPVGTDWPFRDRVFNFPQDQETPRWAAVVAMSRISSKLLALLHKDKVQLGVGLASEMSPISWALYYGLKAVQIPHPIYHNSKWDPVELNRRANPGEPGKVNAGMDSIWSWGQHDDIIFNSTFMFNSKFAEKLYRAWLGYDGATEWETENPRLCLPPIFLHPVKNLERVKTKEF</sequence>
<evidence type="ECO:0000256" key="3">
    <source>
        <dbReference type="SAM" id="MobiDB-lite"/>
    </source>
</evidence>
<feature type="compositionally biased region" description="Polar residues" evidence="3">
    <location>
        <begin position="499"/>
        <end position="536"/>
    </location>
</feature>
<dbReference type="Pfam" id="PF00566">
    <property type="entry name" value="RabGAP-TBC"/>
    <property type="match status" value="1"/>
</dbReference>
<organism evidence="5 6">
    <name type="scientific">Penicillium brevicompactum</name>
    <dbReference type="NCBI Taxonomy" id="5074"/>
    <lineage>
        <taxon>Eukaryota</taxon>
        <taxon>Fungi</taxon>
        <taxon>Dikarya</taxon>
        <taxon>Ascomycota</taxon>
        <taxon>Pezizomycotina</taxon>
        <taxon>Eurotiomycetes</taxon>
        <taxon>Eurotiomycetidae</taxon>
        <taxon>Eurotiales</taxon>
        <taxon>Aspergillaceae</taxon>
        <taxon>Penicillium</taxon>
    </lineage>
</organism>
<comment type="caution">
    <text evidence="5">The sequence shown here is derived from an EMBL/GenBank/DDBJ whole genome shotgun (WGS) entry which is preliminary data.</text>
</comment>
<dbReference type="Proteomes" id="UP001147695">
    <property type="component" value="Unassembled WGS sequence"/>
</dbReference>
<feature type="domain" description="Rab-GAP TBC" evidence="4">
    <location>
        <begin position="210"/>
        <end position="394"/>
    </location>
</feature>
<evidence type="ECO:0000313" key="5">
    <source>
        <dbReference type="EMBL" id="KAJ5344457.1"/>
    </source>
</evidence>
<gene>
    <name evidence="5" type="ORF">N7452_002461</name>
</gene>
<feature type="region of interest" description="Disordered" evidence="3">
    <location>
        <begin position="720"/>
        <end position="771"/>
    </location>
</feature>
<reference evidence="5" key="1">
    <citation type="submission" date="2022-12" db="EMBL/GenBank/DDBJ databases">
        <authorList>
            <person name="Petersen C."/>
        </authorList>
    </citation>
    <scope>NUCLEOTIDE SEQUENCE</scope>
    <source>
        <strain evidence="5">IBT 35673</strain>
    </source>
</reference>
<reference evidence="5" key="2">
    <citation type="journal article" date="2023" name="IMA Fungus">
        <title>Comparative genomic study of the Penicillium genus elucidates a diverse pangenome and 15 lateral gene transfer events.</title>
        <authorList>
            <person name="Petersen C."/>
            <person name="Sorensen T."/>
            <person name="Nielsen M.R."/>
            <person name="Sondergaard T.E."/>
            <person name="Sorensen J.L."/>
            <person name="Fitzpatrick D.A."/>
            <person name="Frisvad J.C."/>
            <person name="Nielsen K.L."/>
        </authorList>
    </citation>
    <scope>NUCLEOTIDE SEQUENCE</scope>
    <source>
        <strain evidence="5">IBT 35673</strain>
    </source>
</reference>
<evidence type="ECO:0000256" key="1">
    <source>
        <dbReference type="ARBA" id="ARBA00022468"/>
    </source>
</evidence>
<dbReference type="Pfam" id="PF11885">
    <property type="entry name" value="DUF3405"/>
    <property type="match status" value="1"/>
</dbReference>
<dbReference type="PANTHER" id="PTHR36205:SF4">
    <property type="match status" value="1"/>
</dbReference>
<name>A0A9W9QXL5_PENBR</name>
<feature type="region of interest" description="Disordered" evidence="3">
    <location>
        <begin position="1"/>
        <end position="93"/>
    </location>
</feature>
<evidence type="ECO:0000256" key="2">
    <source>
        <dbReference type="SAM" id="Coils"/>
    </source>
</evidence>
<dbReference type="InterPro" id="IPR000195">
    <property type="entry name" value="Rab-GAP-TBC_dom"/>
</dbReference>
<dbReference type="GO" id="GO:0005096">
    <property type="term" value="F:GTPase activator activity"/>
    <property type="evidence" value="ECO:0007669"/>
    <property type="project" value="UniProtKB-KW"/>
</dbReference>
<dbReference type="SUPFAM" id="SSF47923">
    <property type="entry name" value="Ypt/Rab-GAP domain of gyp1p"/>
    <property type="match status" value="2"/>
</dbReference>
<dbReference type="SMART" id="SM00164">
    <property type="entry name" value="TBC"/>
    <property type="match status" value="1"/>
</dbReference>
<keyword evidence="1" id="KW-0343">GTPase activation</keyword>
<dbReference type="InterPro" id="IPR035969">
    <property type="entry name" value="Rab-GAP_TBC_sf"/>
</dbReference>
<accession>A0A9W9QXL5</accession>
<dbReference type="PROSITE" id="PS50086">
    <property type="entry name" value="TBC_RABGAP"/>
    <property type="match status" value="1"/>
</dbReference>
<dbReference type="InterPro" id="IPR021822">
    <property type="entry name" value="DUF3405"/>
</dbReference>
<feature type="compositionally biased region" description="Low complexity" evidence="3">
    <location>
        <begin position="537"/>
        <end position="554"/>
    </location>
</feature>
<feature type="region of interest" description="Disordered" evidence="3">
    <location>
        <begin position="138"/>
        <end position="160"/>
    </location>
</feature>
<evidence type="ECO:0000313" key="6">
    <source>
        <dbReference type="Proteomes" id="UP001147695"/>
    </source>
</evidence>
<proteinExistence type="predicted"/>
<protein>
    <recommendedName>
        <fullName evidence="4">Rab-GAP TBC domain-containing protein</fullName>
    </recommendedName>
</protein>
<keyword evidence="2" id="KW-0175">Coiled coil</keyword>
<dbReference type="Gene3D" id="1.10.8.270">
    <property type="entry name" value="putative rabgap domain of human tbc1 domain family member 14 like domains"/>
    <property type="match status" value="1"/>
</dbReference>
<dbReference type="FunFam" id="1.10.8.270:FF:000001">
    <property type="entry name" value="TBC1 domain family member 1"/>
    <property type="match status" value="1"/>
</dbReference>